<evidence type="ECO:0000313" key="1">
    <source>
        <dbReference type="EMBL" id="KAH9314310.1"/>
    </source>
</evidence>
<feature type="non-terminal residue" evidence="1">
    <location>
        <position position="1"/>
    </location>
</feature>
<comment type="caution">
    <text evidence="1">The sequence shown here is derived from an EMBL/GenBank/DDBJ whole genome shotgun (WGS) entry which is preliminary data.</text>
</comment>
<proteinExistence type="predicted"/>
<evidence type="ECO:0000313" key="2">
    <source>
        <dbReference type="Proteomes" id="UP000824469"/>
    </source>
</evidence>
<name>A0AA38G1X9_TAXCH</name>
<organism evidence="1 2">
    <name type="scientific">Taxus chinensis</name>
    <name type="common">Chinese yew</name>
    <name type="synonym">Taxus wallichiana var. chinensis</name>
    <dbReference type="NCBI Taxonomy" id="29808"/>
    <lineage>
        <taxon>Eukaryota</taxon>
        <taxon>Viridiplantae</taxon>
        <taxon>Streptophyta</taxon>
        <taxon>Embryophyta</taxon>
        <taxon>Tracheophyta</taxon>
        <taxon>Spermatophyta</taxon>
        <taxon>Pinopsida</taxon>
        <taxon>Pinidae</taxon>
        <taxon>Conifers II</taxon>
        <taxon>Cupressales</taxon>
        <taxon>Taxaceae</taxon>
        <taxon>Taxus</taxon>
    </lineage>
</organism>
<feature type="non-terminal residue" evidence="1">
    <location>
        <position position="68"/>
    </location>
</feature>
<keyword evidence="2" id="KW-1185">Reference proteome</keyword>
<dbReference type="EMBL" id="JAHRHJ020000005">
    <property type="protein sequence ID" value="KAH9314310.1"/>
    <property type="molecule type" value="Genomic_DNA"/>
</dbReference>
<dbReference type="AlphaFoldDB" id="A0AA38G1X9"/>
<dbReference type="Proteomes" id="UP000824469">
    <property type="component" value="Unassembled WGS sequence"/>
</dbReference>
<gene>
    <name evidence="1" type="ORF">KI387_022937</name>
</gene>
<reference evidence="1 2" key="1">
    <citation type="journal article" date="2021" name="Nat. Plants">
        <title>The Taxus genome provides insights into paclitaxel biosynthesis.</title>
        <authorList>
            <person name="Xiong X."/>
            <person name="Gou J."/>
            <person name="Liao Q."/>
            <person name="Li Y."/>
            <person name="Zhou Q."/>
            <person name="Bi G."/>
            <person name="Li C."/>
            <person name="Du R."/>
            <person name="Wang X."/>
            <person name="Sun T."/>
            <person name="Guo L."/>
            <person name="Liang H."/>
            <person name="Lu P."/>
            <person name="Wu Y."/>
            <person name="Zhang Z."/>
            <person name="Ro D.K."/>
            <person name="Shang Y."/>
            <person name="Huang S."/>
            <person name="Yan J."/>
        </authorList>
    </citation>
    <scope>NUCLEOTIDE SEQUENCE [LARGE SCALE GENOMIC DNA]</scope>
    <source>
        <strain evidence="1">Ta-2019</strain>
    </source>
</reference>
<sequence>VYIKKNGLSSLIAVDVQDIQGGEFRRPGVWQLVFETELYVVYYNCTGPGVWQLVFEMELYGVVYYNCT</sequence>
<protein>
    <submittedName>
        <fullName evidence="1">Uncharacterized protein</fullName>
    </submittedName>
</protein>
<accession>A0AA38G1X9</accession>